<dbReference type="GO" id="GO:0005524">
    <property type="term" value="F:ATP binding"/>
    <property type="evidence" value="ECO:0007669"/>
    <property type="project" value="UniProtKB-UniRule"/>
</dbReference>
<dbReference type="InterPro" id="IPR006195">
    <property type="entry name" value="aa-tRNA-synth_II"/>
</dbReference>
<dbReference type="PRINTS" id="PR01046">
    <property type="entry name" value="TRNASYNTHPRO"/>
</dbReference>
<evidence type="ECO:0000313" key="15">
    <source>
        <dbReference type="Proteomes" id="UP000294114"/>
    </source>
</evidence>
<keyword evidence="8 12" id="KW-0030">Aminoacyl-tRNA synthetase</keyword>
<dbReference type="Gene3D" id="3.30.930.10">
    <property type="entry name" value="Bira Bifunctional Protein, Domain 2"/>
    <property type="match status" value="2"/>
</dbReference>
<dbReference type="SUPFAM" id="SSF52954">
    <property type="entry name" value="Class II aaRS ABD-related"/>
    <property type="match status" value="1"/>
</dbReference>
<comment type="caution">
    <text evidence="14">The sequence shown here is derived from an EMBL/GenBank/DDBJ whole genome shotgun (WGS) entry which is preliminary data.</text>
</comment>
<dbReference type="FunFam" id="3.30.930.10:FF:000066">
    <property type="entry name" value="Proline--tRNA ligase"/>
    <property type="match status" value="1"/>
</dbReference>
<dbReference type="InterPro" id="IPR002314">
    <property type="entry name" value="aa-tRNA-synt_IIb"/>
</dbReference>
<dbReference type="InterPro" id="IPR002316">
    <property type="entry name" value="Pro-tRNA-ligase_IIa"/>
</dbReference>
<dbReference type="Proteomes" id="UP000294114">
    <property type="component" value="Unassembled WGS sequence"/>
</dbReference>
<evidence type="ECO:0000256" key="8">
    <source>
        <dbReference type="ARBA" id="ARBA00023146"/>
    </source>
</evidence>
<evidence type="ECO:0000256" key="6">
    <source>
        <dbReference type="ARBA" id="ARBA00022840"/>
    </source>
</evidence>
<dbReference type="PANTHER" id="PTHR42753:SF2">
    <property type="entry name" value="PROLINE--TRNA LIGASE"/>
    <property type="match status" value="1"/>
</dbReference>
<keyword evidence="4 12" id="KW-0436">Ligase</keyword>
<evidence type="ECO:0000256" key="3">
    <source>
        <dbReference type="ARBA" id="ARBA00022490"/>
    </source>
</evidence>
<dbReference type="GO" id="GO:0002161">
    <property type="term" value="F:aminoacyl-tRNA deacylase activity"/>
    <property type="evidence" value="ECO:0007669"/>
    <property type="project" value="InterPro"/>
</dbReference>
<dbReference type="HAMAP" id="MF_01569">
    <property type="entry name" value="Pro_tRNA_synth_type1"/>
    <property type="match status" value="1"/>
</dbReference>
<dbReference type="InterPro" id="IPR007214">
    <property type="entry name" value="YbaK/aa-tRNA-synth-assoc-dom"/>
</dbReference>
<dbReference type="FunFam" id="3.30.930.10:FF:000065">
    <property type="entry name" value="Proline--tRNA ligase"/>
    <property type="match status" value="1"/>
</dbReference>
<dbReference type="Pfam" id="PF00587">
    <property type="entry name" value="tRNA-synt_2b"/>
    <property type="match status" value="1"/>
</dbReference>
<evidence type="ECO:0000259" key="13">
    <source>
        <dbReference type="PROSITE" id="PS50862"/>
    </source>
</evidence>
<keyword evidence="7 12" id="KW-0648">Protein biosynthesis</keyword>
<dbReference type="RefSeq" id="WP_130330259.1">
    <property type="nucleotide sequence ID" value="NZ_SHLD01000001.1"/>
</dbReference>
<sequence>MLLRMSTLLLRTLREDPADAEVPSHRLLIRAGYVRRAAPGGYTWLPLGKLVLDRVTEIVRSEMTAVGDQEVHFPALLPAEPYRTSGRWTEYGDDIFTLADRKGAEHLLAPTHEEMAALLVKDVYSSYRDFPVTLFQIQTKFRDEARPRAGLLRGREFLMKDAYSFDLDDAGLQAAYDRHRDAYKKVFDRLGLDYTVVHAMSGAMGGSASEEFLAATPVGEDSFVGCTACDYAANTEAVVTRAPTAGDPDAHPALEVHDTPETPTIASLVELANAHGLGGRRDWTAADTLKNVVLTVRRPGAEESELLVIGVPGDREVDLKRVEAALHPAAVAVFDDWPAHPELVRGYIGPQILEKLGVRYLVDPRVVTGTAWLTGANEPGRHAVDVVCGRDFTPAGTIEAAEVRAGDPCPACEAGELTMRRGIEIGHIFQLGRRFTDAFAVDVLGPEGKPVRPTMGCYGIGVSRAVAAVAEQHHDERGLVWPAAVAPCDVHLVAAGKGPQLDAALDLGGRLSAAGLRVLVDDRTHVSAGVKFTDAELIGIPRAVVVGRRLADGYVELRDRAGGERIELPLDGLVERLADEVRAARRDGV</sequence>
<dbReference type="EC" id="6.1.1.15" evidence="12"/>
<keyword evidence="6 12" id="KW-0067">ATP-binding</keyword>
<comment type="catalytic activity">
    <reaction evidence="9 12">
        <text>tRNA(Pro) + L-proline + ATP = L-prolyl-tRNA(Pro) + AMP + diphosphate</text>
        <dbReference type="Rhea" id="RHEA:14305"/>
        <dbReference type="Rhea" id="RHEA-COMP:9700"/>
        <dbReference type="Rhea" id="RHEA-COMP:9702"/>
        <dbReference type="ChEBI" id="CHEBI:30616"/>
        <dbReference type="ChEBI" id="CHEBI:33019"/>
        <dbReference type="ChEBI" id="CHEBI:60039"/>
        <dbReference type="ChEBI" id="CHEBI:78442"/>
        <dbReference type="ChEBI" id="CHEBI:78532"/>
        <dbReference type="ChEBI" id="CHEBI:456215"/>
        <dbReference type="EC" id="6.1.1.15"/>
    </reaction>
</comment>
<reference evidence="14 15" key="1">
    <citation type="submission" date="2019-02" db="EMBL/GenBank/DDBJ databases">
        <title>Sequencing the genomes of 1000 actinobacteria strains.</title>
        <authorList>
            <person name="Klenk H.-P."/>
        </authorList>
    </citation>
    <scope>NUCLEOTIDE SEQUENCE [LARGE SCALE GENOMIC DNA]</scope>
    <source>
        <strain evidence="14 15">DSM 45612</strain>
    </source>
</reference>
<dbReference type="AlphaFoldDB" id="A0A4Q8B4H9"/>
<evidence type="ECO:0000256" key="10">
    <source>
        <dbReference type="ARBA" id="ARBA00053664"/>
    </source>
</evidence>
<dbReference type="EMBL" id="SHLD01000001">
    <property type="protein sequence ID" value="RZU72462.1"/>
    <property type="molecule type" value="Genomic_DNA"/>
</dbReference>
<evidence type="ECO:0000256" key="4">
    <source>
        <dbReference type="ARBA" id="ARBA00022598"/>
    </source>
</evidence>
<dbReference type="GO" id="GO:0006433">
    <property type="term" value="P:prolyl-tRNA aminoacylation"/>
    <property type="evidence" value="ECO:0007669"/>
    <property type="project" value="UniProtKB-UniRule"/>
</dbReference>
<dbReference type="InterPro" id="IPR050062">
    <property type="entry name" value="Pro-tRNA_synthetase"/>
</dbReference>
<comment type="domain">
    <text evidence="12">Consists of three domains: the N-terminal catalytic domain, the editing domain and the C-terminal anticodon-binding domain.</text>
</comment>
<dbReference type="InterPro" id="IPR045864">
    <property type="entry name" value="aa-tRNA-synth_II/BPL/LPL"/>
</dbReference>
<gene>
    <name evidence="12" type="primary">proS</name>
    <name evidence="14" type="ORF">EV384_0829</name>
</gene>
<dbReference type="Pfam" id="PF04073">
    <property type="entry name" value="tRNA_edit"/>
    <property type="match status" value="1"/>
</dbReference>
<dbReference type="GO" id="GO:0004827">
    <property type="term" value="F:proline-tRNA ligase activity"/>
    <property type="evidence" value="ECO:0007669"/>
    <property type="project" value="UniProtKB-UniRule"/>
</dbReference>
<evidence type="ECO:0000313" key="14">
    <source>
        <dbReference type="EMBL" id="RZU72462.1"/>
    </source>
</evidence>
<evidence type="ECO:0000256" key="2">
    <source>
        <dbReference type="ARBA" id="ARBA00011738"/>
    </source>
</evidence>
<comment type="subcellular location">
    <subcellularLocation>
        <location evidence="1 12">Cytoplasm</location>
    </subcellularLocation>
</comment>
<dbReference type="Pfam" id="PF03129">
    <property type="entry name" value="HGTP_anticodon"/>
    <property type="match status" value="1"/>
</dbReference>
<dbReference type="InterPro" id="IPR004500">
    <property type="entry name" value="Pro-tRNA-synth_IIa_bac-type"/>
</dbReference>
<name>A0A4Q8B4H9_9ACTN</name>
<comment type="function">
    <text evidence="10 12">Catalyzes the attachment of proline to tRNA(Pro) in a two-step reaction: proline is first activated by ATP to form Pro-AMP and then transferred to the acceptor end of tRNA(Pro). As ProRS can inadvertently accommodate and process non-cognate amino acids such as alanine and cysteine, to avoid such errors it has two additional distinct editing activities against alanine. One activity is designated as 'pretransfer' editing and involves the tRNA(Pro)-independent hydrolysis of activated Ala-AMP. The other activity is designated 'posttransfer' editing and involves deacylation of mischarged Ala-tRNA(Pro). The misacylated Cys-tRNA(Pro) is not edited by ProRS.</text>
</comment>
<dbReference type="GO" id="GO:0005829">
    <property type="term" value="C:cytosol"/>
    <property type="evidence" value="ECO:0007669"/>
    <property type="project" value="TreeGrafter"/>
</dbReference>
<comment type="subunit">
    <text evidence="2 12">Homodimer.</text>
</comment>
<dbReference type="SUPFAM" id="SSF55681">
    <property type="entry name" value="Class II aaRS and biotin synthetases"/>
    <property type="match status" value="1"/>
</dbReference>
<evidence type="ECO:0000256" key="9">
    <source>
        <dbReference type="ARBA" id="ARBA00047671"/>
    </source>
</evidence>
<keyword evidence="15" id="KW-1185">Reference proteome</keyword>
<comment type="similarity">
    <text evidence="11 12">Belongs to the class-II aminoacyl-tRNA synthetase family. ProS type 1 subfamily.</text>
</comment>
<evidence type="ECO:0000256" key="12">
    <source>
        <dbReference type="HAMAP-Rule" id="MF_01569"/>
    </source>
</evidence>
<keyword evidence="5 12" id="KW-0547">Nucleotide-binding</keyword>
<evidence type="ECO:0000256" key="7">
    <source>
        <dbReference type="ARBA" id="ARBA00022917"/>
    </source>
</evidence>
<evidence type="ECO:0000256" key="1">
    <source>
        <dbReference type="ARBA" id="ARBA00004496"/>
    </source>
</evidence>
<dbReference type="OrthoDB" id="9809052at2"/>
<keyword evidence="3 12" id="KW-0963">Cytoplasm</keyword>
<feature type="domain" description="Aminoacyl-transfer RNA synthetases class-II family profile" evidence="13">
    <location>
        <begin position="35"/>
        <end position="482"/>
    </location>
</feature>
<dbReference type="NCBIfam" id="NF006625">
    <property type="entry name" value="PRK09194.1"/>
    <property type="match status" value="1"/>
</dbReference>
<evidence type="ECO:0000256" key="5">
    <source>
        <dbReference type="ARBA" id="ARBA00022741"/>
    </source>
</evidence>
<dbReference type="SUPFAM" id="SSF55826">
    <property type="entry name" value="YbaK/ProRS associated domain"/>
    <property type="match status" value="1"/>
</dbReference>
<dbReference type="InterPro" id="IPR036621">
    <property type="entry name" value="Anticodon-bd_dom_sf"/>
</dbReference>
<dbReference type="InterPro" id="IPR036754">
    <property type="entry name" value="YbaK/aa-tRNA-synt-asso_dom_sf"/>
</dbReference>
<dbReference type="PROSITE" id="PS50862">
    <property type="entry name" value="AA_TRNA_LIGASE_II"/>
    <property type="match status" value="1"/>
</dbReference>
<proteinExistence type="inferred from homology"/>
<dbReference type="NCBIfam" id="TIGR00409">
    <property type="entry name" value="proS_fam_II"/>
    <property type="match status" value="1"/>
</dbReference>
<dbReference type="CDD" id="cd00861">
    <property type="entry name" value="ProRS_anticodon_short"/>
    <property type="match status" value="1"/>
</dbReference>
<accession>A0A4Q8B4H9</accession>
<dbReference type="InterPro" id="IPR004154">
    <property type="entry name" value="Anticodon-bd"/>
</dbReference>
<evidence type="ECO:0000256" key="11">
    <source>
        <dbReference type="ARBA" id="ARBA00060755"/>
    </source>
</evidence>
<dbReference type="PANTHER" id="PTHR42753">
    <property type="entry name" value="MITOCHONDRIAL RIBOSOME PROTEIN L39/PROLYL-TRNA LIGASE FAMILY MEMBER"/>
    <property type="match status" value="1"/>
</dbReference>
<protein>
    <recommendedName>
        <fullName evidence="12">Proline--tRNA ligase</fullName>
        <ecNumber evidence="12">6.1.1.15</ecNumber>
    </recommendedName>
    <alternativeName>
        <fullName evidence="12">Prolyl-tRNA synthetase</fullName>
        <shortName evidence="12">ProRS</shortName>
    </alternativeName>
</protein>
<organism evidence="14 15">
    <name type="scientific">Micromonospora kangleipakensis</name>
    <dbReference type="NCBI Taxonomy" id="1077942"/>
    <lineage>
        <taxon>Bacteria</taxon>
        <taxon>Bacillati</taxon>
        <taxon>Actinomycetota</taxon>
        <taxon>Actinomycetes</taxon>
        <taxon>Micromonosporales</taxon>
        <taxon>Micromonosporaceae</taxon>
        <taxon>Micromonospora</taxon>
    </lineage>
</organism>
<dbReference type="InterPro" id="IPR044140">
    <property type="entry name" value="ProRS_anticodon_short"/>
</dbReference>
<dbReference type="Gene3D" id="3.40.50.800">
    <property type="entry name" value="Anticodon-binding domain"/>
    <property type="match status" value="1"/>
</dbReference>
<dbReference type="InterPro" id="IPR023717">
    <property type="entry name" value="Pro-tRNA-Synthase_IIa_type1"/>
</dbReference>